<proteinExistence type="inferred from homology"/>
<dbReference type="STRING" id="260086.SAMN05216207_103014"/>
<gene>
    <name evidence="7" type="ORF">SAMN05216207_103014</name>
</gene>
<dbReference type="PROSITE" id="PS51387">
    <property type="entry name" value="FAD_PCMH"/>
    <property type="match status" value="1"/>
</dbReference>
<dbReference type="InterPro" id="IPR006093">
    <property type="entry name" value="Oxy_OxRdtase_FAD_BS"/>
</dbReference>
<dbReference type="SUPFAM" id="SSF56176">
    <property type="entry name" value="FAD-binding/transporter-associated domain-like"/>
    <property type="match status" value="1"/>
</dbReference>
<evidence type="ECO:0000256" key="3">
    <source>
        <dbReference type="ARBA" id="ARBA00022630"/>
    </source>
</evidence>
<dbReference type="InterPro" id="IPR036318">
    <property type="entry name" value="FAD-bd_PCMH-like_sf"/>
</dbReference>
<sequence>MTTTQHTSTTDSPLLRALTARVPVAGDGPAASFQTGLTHTPDATVVPGGVADVVAAVEIAARHDAPLTVHATGHGLSVPAAGGVLLDLAGLAGVEIDAGSRTARVGAGASWARVIAAAAPHGLRPPSGSAPSVGVAGYLFGGGLGLAVRSDGWAADHVRSFELVDADGTVRTVDASTDGARFARLRGTGPEPGEVVTAVTIGLLPAGPLTGGGLVRVLGPADEPGDPAPLHEWVSWTADLPTEITSGMSVVPYPDLPFLPPHLRGRRVLRVGVTVTGTPERADALLAPLRTAVRWDDDTVAPLDPRDTARVYAEPEMPHAYLGNGVLVDTPAPAGLDRVATRTGPMTVTGFRHLGGAAGRAGSVPDTVRGRDAGYLVSALAPFGADTVPAGDARREVDHVLDGLAPRVAAQRSHPAFRFGPARG</sequence>
<comment type="similarity">
    <text evidence="2">Belongs to the oxygen-dependent FAD-linked oxidoreductase family.</text>
</comment>
<dbReference type="EMBL" id="FOUY01000030">
    <property type="protein sequence ID" value="SFO08868.1"/>
    <property type="molecule type" value="Genomic_DNA"/>
</dbReference>
<comment type="cofactor">
    <cofactor evidence="1">
        <name>FAD</name>
        <dbReference type="ChEBI" id="CHEBI:57692"/>
    </cofactor>
</comment>
<dbReference type="PANTHER" id="PTHR42973:SF39">
    <property type="entry name" value="FAD-BINDING PCMH-TYPE DOMAIN-CONTAINING PROTEIN"/>
    <property type="match status" value="1"/>
</dbReference>
<evidence type="ECO:0000256" key="4">
    <source>
        <dbReference type="ARBA" id="ARBA00022827"/>
    </source>
</evidence>
<dbReference type="Gene3D" id="3.40.462.20">
    <property type="match status" value="1"/>
</dbReference>
<dbReference type="RefSeq" id="WP_093350024.1">
    <property type="nucleotide sequence ID" value="NZ_FOUY01000030.1"/>
</dbReference>
<dbReference type="InterPro" id="IPR050416">
    <property type="entry name" value="FAD-linked_Oxidoreductase"/>
</dbReference>
<evidence type="ECO:0000313" key="8">
    <source>
        <dbReference type="Proteomes" id="UP000199614"/>
    </source>
</evidence>
<dbReference type="Proteomes" id="UP000199614">
    <property type="component" value="Unassembled WGS sequence"/>
</dbReference>
<dbReference type="InterPro" id="IPR016169">
    <property type="entry name" value="FAD-bd_PCMH_sub2"/>
</dbReference>
<evidence type="ECO:0000256" key="2">
    <source>
        <dbReference type="ARBA" id="ARBA00005466"/>
    </source>
</evidence>
<dbReference type="Gene3D" id="3.30.465.10">
    <property type="match status" value="1"/>
</dbReference>
<evidence type="ECO:0000256" key="5">
    <source>
        <dbReference type="ARBA" id="ARBA00023002"/>
    </source>
</evidence>
<dbReference type="Pfam" id="PF01565">
    <property type="entry name" value="FAD_binding_4"/>
    <property type="match status" value="1"/>
</dbReference>
<dbReference type="InterPro" id="IPR016166">
    <property type="entry name" value="FAD-bd_PCMH"/>
</dbReference>
<evidence type="ECO:0000256" key="1">
    <source>
        <dbReference type="ARBA" id="ARBA00001974"/>
    </source>
</evidence>
<dbReference type="GO" id="GO:0071949">
    <property type="term" value="F:FAD binding"/>
    <property type="evidence" value="ECO:0007669"/>
    <property type="project" value="InterPro"/>
</dbReference>
<dbReference type="AlphaFoldDB" id="A0A1I5EB55"/>
<keyword evidence="5" id="KW-0560">Oxidoreductase</keyword>
<organism evidence="7 8">
    <name type="scientific">Pseudonocardia ammonioxydans</name>
    <dbReference type="NCBI Taxonomy" id="260086"/>
    <lineage>
        <taxon>Bacteria</taxon>
        <taxon>Bacillati</taxon>
        <taxon>Actinomycetota</taxon>
        <taxon>Actinomycetes</taxon>
        <taxon>Pseudonocardiales</taxon>
        <taxon>Pseudonocardiaceae</taxon>
        <taxon>Pseudonocardia</taxon>
    </lineage>
</organism>
<dbReference type="OrthoDB" id="5169292at2"/>
<dbReference type="InterPro" id="IPR006094">
    <property type="entry name" value="Oxid_FAD_bind_N"/>
</dbReference>
<keyword evidence="4" id="KW-0274">FAD</keyword>
<name>A0A1I5EB55_PSUAM</name>
<keyword evidence="3" id="KW-0285">Flavoprotein</keyword>
<reference evidence="7 8" key="1">
    <citation type="submission" date="2016-10" db="EMBL/GenBank/DDBJ databases">
        <authorList>
            <person name="de Groot N.N."/>
        </authorList>
    </citation>
    <scope>NUCLEOTIDE SEQUENCE [LARGE SCALE GENOMIC DNA]</scope>
    <source>
        <strain evidence="7 8">CGMCC 4.1877</strain>
    </source>
</reference>
<evidence type="ECO:0000313" key="7">
    <source>
        <dbReference type="EMBL" id="SFO08868.1"/>
    </source>
</evidence>
<keyword evidence="8" id="KW-1185">Reference proteome</keyword>
<evidence type="ECO:0000259" key="6">
    <source>
        <dbReference type="PROSITE" id="PS51387"/>
    </source>
</evidence>
<protein>
    <submittedName>
        <fullName evidence="7">FAD binding domain-containing protein</fullName>
    </submittedName>
</protein>
<dbReference type="PROSITE" id="PS00862">
    <property type="entry name" value="OX2_COVAL_FAD"/>
    <property type="match status" value="1"/>
</dbReference>
<dbReference type="GO" id="GO:0016491">
    <property type="term" value="F:oxidoreductase activity"/>
    <property type="evidence" value="ECO:0007669"/>
    <property type="project" value="UniProtKB-KW"/>
</dbReference>
<accession>A0A1I5EB55</accession>
<feature type="domain" description="FAD-binding PCMH-type" evidence="6">
    <location>
        <begin position="37"/>
        <end position="206"/>
    </location>
</feature>
<dbReference type="PANTHER" id="PTHR42973">
    <property type="entry name" value="BINDING OXIDOREDUCTASE, PUTATIVE (AFU_ORTHOLOGUE AFUA_1G17690)-RELATED"/>
    <property type="match status" value="1"/>
</dbReference>